<gene>
    <name evidence="1" type="ORF">B5M06_14745</name>
</gene>
<dbReference type="EMBL" id="CP020121">
    <property type="protein sequence ID" value="AQZ99319.1"/>
    <property type="molecule type" value="Genomic_DNA"/>
</dbReference>
<evidence type="ECO:0000313" key="2">
    <source>
        <dbReference type="Proteomes" id="UP000242792"/>
    </source>
</evidence>
<dbReference type="Pfam" id="PF08875">
    <property type="entry name" value="DUF1833"/>
    <property type="match status" value="1"/>
</dbReference>
<protein>
    <recommendedName>
        <fullName evidence="3">DUF1833 domain-containing protein</fullName>
    </recommendedName>
</protein>
<dbReference type="GeneID" id="83040568"/>
<dbReference type="InterPro" id="IPR014974">
    <property type="entry name" value="DUF1833"/>
</dbReference>
<accession>A0A1V0BHA3</accession>
<reference evidence="1 2" key="1">
    <citation type="submission" date="2017-03" db="EMBL/GenBank/DDBJ databases">
        <title>Rapid Whole Genome Sequencing of Comamonas kerstersii Causing Continuous ambulatory Peritoneal Dialysis-Associated Peritonitis.</title>
        <authorList>
            <person name="Zheng B."/>
        </authorList>
    </citation>
    <scope>NUCLEOTIDE SEQUENCE [LARGE SCALE GENOMIC DNA]</scope>
    <source>
        <strain evidence="1 2">8943</strain>
    </source>
</reference>
<dbReference type="AlphaFoldDB" id="A0A1V0BHA3"/>
<evidence type="ECO:0000313" key="1">
    <source>
        <dbReference type="EMBL" id="AQZ99319.1"/>
    </source>
</evidence>
<evidence type="ECO:0008006" key="3">
    <source>
        <dbReference type="Google" id="ProtNLM"/>
    </source>
</evidence>
<dbReference type="OrthoDB" id="6041058at2"/>
<dbReference type="RefSeq" id="WP_054067860.1">
    <property type="nucleotide sequence ID" value="NZ_CP020121.1"/>
</dbReference>
<proteinExistence type="predicted"/>
<name>A0A1V0BHA3_9BURK</name>
<dbReference type="KEGG" id="cke:B5M06_14745"/>
<organism evidence="1 2">
    <name type="scientific">Comamonas kerstersii</name>
    <dbReference type="NCBI Taxonomy" id="225992"/>
    <lineage>
        <taxon>Bacteria</taxon>
        <taxon>Pseudomonadati</taxon>
        <taxon>Pseudomonadota</taxon>
        <taxon>Betaproteobacteria</taxon>
        <taxon>Burkholderiales</taxon>
        <taxon>Comamonadaceae</taxon>
        <taxon>Comamonas</taxon>
    </lineage>
</organism>
<dbReference type="Proteomes" id="UP000242792">
    <property type="component" value="Chromosome"/>
</dbReference>
<sequence length="154" mass="17155">MTETFRTRNQRLHDDVGYVELLEVTNPSFSGPMHICNDVQDFVSRGTSYIALPFRFTLPDDVSGQAPRMQLQMDNVGRGFSDELERLQPGTTTMAKLIIVARDRPDEHVHTFWLPMTQISITGAAASATCSVDHLSRQAACKVIADPFTLPGIF</sequence>